<keyword evidence="1" id="KW-1133">Transmembrane helix</keyword>
<evidence type="ECO:0000313" key="3">
    <source>
        <dbReference type="Proteomes" id="UP000683399"/>
    </source>
</evidence>
<keyword evidence="3" id="KW-1185">Reference proteome</keyword>
<keyword evidence="1" id="KW-0472">Membrane</keyword>
<gene>
    <name evidence="2" type="primary">227</name>
    <name evidence="2" type="ORF">SEA_TUNATARTARE_227</name>
</gene>
<proteinExistence type="predicted"/>
<sequence>MAKEKRYVDPMEELIVGCLGRILLIGMAFGAAVVLAIWGIVELCQEIF</sequence>
<dbReference type="GeneID" id="77927794"/>
<accession>A0A8F2IW95</accession>
<reference evidence="2 3" key="1">
    <citation type="submission" date="2021-03" db="EMBL/GenBank/DDBJ databases">
        <authorList>
            <person name="Alqahtani R."/>
            <person name="Behailu E."/>
            <person name="Cappabianca D.W."/>
            <person name="Csanadi-Schwartz K.M."/>
            <person name="Dalal A.S."/>
            <person name="Fahim M.S."/>
            <person name="Franklin J.M."/>
            <person name="Gluckman M.H."/>
            <person name="Levine C.J."/>
            <person name="Martin N."/>
            <person name="Milza N."/>
            <person name="Najmabadi R."/>
            <person name="Newman A.M."/>
            <person name="Pajunar M."/>
            <person name="Qalawee I."/>
            <person name="Rizvi A."/>
            <person name="Samuel A."/>
            <person name="Smith A."/>
            <person name="Swann F.E."/>
            <person name="Sweeney P."/>
            <person name="Torres N.R."/>
            <person name="Ventrone L."/>
            <person name="Ventura L."/>
            <person name="Wroe M."/>
            <person name="Acquaye N.A."/>
            <person name="Agnes T.J."/>
            <person name="Ahmed A."/>
            <person name="Ahmed S."/>
            <person name="Amodu B.A."/>
            <person name="Arefeayne N.F."/>
            <person name="Asamoah-Frimpong E.A."/>
            <person name="Attaran A."/>
            <person name="Barragan J.M."/>
            <person name="Baumgarten L.N."/>
            <person name="Berhane B."/>
            <person name="Beyene A."/>
            <person name="Bhattarai B."/>
            <person name="Biondokin D.V."/>
            <person name="Boone B.K."/>
            <person name="Burney S.Z."/>
            <person name="Cayanan J.T."/>
            <person name="Cesta G."/>
            <person name="Chang J."/>
            <person name="Chavez J."/>
            <person name="Chorbajian C."/>
            <person name="Christian S."/>
            <person name="Corns J.R."/>
            <person name="Corns N.R."/>
            <person name="Cowan J.T."/>
            <person name="Coyne C."/>
            <person name="Dadzie B."/>
            <person name="Datu D.V."/>
            <person name="Deng B.C."/>
            <person name="Der L."/>
            <person name="Dickerson K."/>
            <person name="Dozier E."/>
            <person name="Egbunine A.O."/>
            <person name="Farooq M."/>
            <person name="Fonge A.E."/>
            <person name="Ghomsi-Nono M.P."/>
            <person name="Giampietro H."/>
            <person name="Gunnison R.P."/>
            <person name="Han S.H."/>
            <person name="Hennigan A.J."/>
            <person name="Hong A.N."/>
            <person name="Ijomor E.C."/>
            <person name="Jalali A."/>
            <person name="Jamil T.Z."/>
            <person name="Jenkins C.R."/>
            <person name="Joseph M.A."/>
            <person name="Jowanowitch O.J."/>
            <person name="Kang D."/>
            <person name="Khan A."/>
            <person name="Khan Z.K."/>
            <person name="Kiewe T."/>
            <person name="Kjerulf A.B."/>
            <person name="Kolosey V."/>
            <person name="Kurup M."/>
            <person name="Lee V.H."/>
            <person name="Llontop-Maldonado V."/>
            <person name="Long P."/>
            <person name="Lu N."/>
            <person name="Majekodunmi A."/>
            <person name="Malik H.W."/>
            <person name="Marcellino S.C."/>
            <person name="Martinez L.A."/>
            <person name="Meher F.N."/>
            <person name="Michelin M.A."/>
            <person name="Mitchell K.G."/>
            <person name="Mullens W.J."/>
            <person name="Nwakama C."/>
            <person name="Nwosu F.T."/>
            <person name="Oboh E.C."/>
            <person name="Odujinrin O."/>
            <person name="Ogunsan O."/>
            <person name="O'Neill K."/>
            <person name="Oxlaj J.A."/>
            <person name="Patel A.K."/>
            <person name="Patel B.R."/>
            <person name="Pham Q."/>
            <person name="Porter J."/>
            <person name="Portes J."/>
            <person name="Prokopenko A."/>
            <person name="Quraishi M."/>
            <person name="Qureshi M."/>
            <person name="Rivera A."/>
            <person name="Rubalsky V."/>
            <person name="Saikali Y."/>
            <person name="Saqaf K."/>
            <person name="Saroya S.R."/>
            <person name="Seas A."/>
            <person name="Shadrick R.E."/>
            <person name="Sharda N."/>
            <person name="Sigindere M.T."/>
            <person name="Simbi V.G."/>
            <person name="Thuzar C."/>
            <person name="Tran K."/>
            <person name="Tran V.D."/>
            <person name="Trang W."/>
            <person name="Vaishnav N."/>
            <person name="Vuong K."/>
            <person name="Walker C."/>
            <person name="Wallace S.A."/>
            <person name="Warfield J.C."/>
            <person name="Wikina T."/>
            <person name="Wobbeking F.T."/>
            <person name="Worrent L.D."/>
            <person name="Yan T."/>
            <person name="Zehra A."/>
            <person name="Avazpour P."/>
            <person name="Kim F.M."/>
            <person name="Mason K."/>
            <person name="Nguyen D.A."/>
            <person name="Pettit S.M."/>
            <person name="Zhou O.J."/>
            <person name="Brissett D.L."/>
            <person name="Gualtieri C."/>
            <person name="Hufford T.M."/>
            <person name="Ko J.M."/>
            <person name="Novak J.K."/>
            <person name="Smith Z.M."/>
            <person name="Mayer-Bacon C."/>
            <person name="Erill I."/>
            <person name="Caruso S.M."/>
            <person name="Garlena R.A."/>
            <person name="Russell D.A."/>
            <person name="Pope W.H."/>
            <person name="Jacobs-Sera D."/>
            <person name="Hatfull G.F."/>
        </authorList>
    </citation>
    <scope>NUCLEOTIDE SEQUENCE [LARGE SCALE GENOMIC DNA]</scope>
</reference>
<dbReference type="RefSeq" id="YP_010652046.1">
    <property type="nucleotide sequence ID" value="NC_070784.1"/>
</dbReference>
<dbReference type="EMBL" id="MW822145">
    <property type="protein sequence ID" value="QWT30089.1"/>
    <property type="molecule type" value="Genomic_DNA"/>
</dbReference>
<organism evidence="2 3">
    <name type="scientific">Streptomyces phage TunaTartare</name>
    <dbReference type="NCBI Taxonomy" id="2848887"/>
    <lineage>
        <taxon>Viruses</taxon>
        <taxon>Duplodnaviria</taxon>
        <taxon>Heunggongvirae</taxon>
        <taxon>Uroviricota</taxon>
        <taxon>Caudoviricetes</taxon>
        <taxon>Stanwilliamsviridae</taxon>
        <taxon>Loccivirinae</taxon>
        <taxon>Faustvirus</taxon>
        <taxon>Faustvirus tunatartare</taxon>
    </lineage>
</organism>
<keyword evidence="1" id="KW-0812">Transmembrane</keyword>
<dbReference type="Proteomes" id="UP000683399">
    <property type="component" value="Segment"/>
</dbReference>
<name>A0A8F2IW95_9CAUD</name>
<dbReference type="KEGG" id="vg:77927794"/>
<evidence type="ECO:0000256" key="1">
    <source>
        <dbReference type="SAM" id="Phobius"/>
    </source>
</evidence>
<feature type="transmembrane region" description="Helical" evidence="1">
    <location>
        <begin position="21"/>
        <end position="41"/>
    </location>
</feature>
<protein>
    <submittedName>
        <fullName evidence="2">Membrane protein</fullName>
    </submittedName>
</protein>
<evidence type="ECO:0000313" key="2">
    <source>
        <dbReference type="EMBL" id="QWT30089.1"/>
    </source>
</evidence>